<keyword evidence="3" id="KW-1185">Reference proteome</keyword>
<dbReference type="PANTHER" id="PTHR10900:SF77">
    <property type="entry name" value="FI19380P1"/>
    <property type="match status" value="1"/>
</dbReference>
<evidence type="ECO:0000313" key="2">
    <source>
        <dbReference type="EMBL" id="MBM6660953.1"/>
    </source>
</evidence>
<proteinExistence type="predicted"/>
<name>A0A939B155_9BACT</name>
<gene>
    <name evidence="2" type="ORF">H6B30_04145</name>
</gene>
<dbReference type="Pfam" id="PF02469">
    <property type="entry name" value="Fasciclin"/>
    <property type="match status" value="1"/>
</dbReference>
<dbReference type="Proteomes" id="UP000764045">
    <property type="component" value="Unassembled WGS sequence"/>
</dbReference>
<dbReference type="InterPro" id="IPR036378">
    <property type="entry name" value="FAS1_dom_sf"/>
</dbReference>
<reference evidence="2 3" key="1">
    <citation type="journal article" date="2021" name="Sci. Rep.">
        <title>The distribution of antibiotic resistance genes in chicken gut microbiota commensals.</title>
        <authorList>
            <person name="Juricova H."/>
            <person name="Matiasovicova J."/>
            <person name="Kubasova T."/>
            <person name="Cejkova D."/>
            <person name="Rychlik I."/>
        </authorList>
    </citation>
    <scope>NUCLEOTIDE SEQUENCE [LARGE SCALE GENOMIC DNA]</scope>
    <source>
        <strain evidence="2 3">An819</strain>
    </source>
</reference>
<dbReference type="PANTHER" id="PTHR10900">
    <property type="entry name" value="PERIOSTIN-RELATED"/>
    <property type="match status" value="1"/>
</dbReference>
<dbReference type="RefSeq" id="WP_205108221.1">
    <property type="nucleotide sequence ID" value="NZ_JACJJL010000005.1"/>
</dbReference>
<dbReference type="InterPro" id="IPR050904">
    <property type="entry name" value="Adhesion/Biosynth-related"/>
</dbReference>
<evidence type="ECO:0000259" key="1">
    <source>
        <dbReference type="PROSITE" id="PS50213"/>
    </source>
</evidence>
<accession>A0A939B155</accession>
<dbReference type="AlphaFoldDB" id="A0A939B155"/>
<comment type="caution">
    <text evidence="2">The sequence shown here is derived from an EMBL/GenBank/DDBJ whole genome shotgun (WGS) entry which is preliminary data.</text>
</comment>
<evidence type="ECO:0000313" key="3">
    <source>
        <dbReference type="Proteomes" id="UP000764045"/>
    </source>
</evidence>
<organism evidence="2 3">
    <name type="scientific">Marseilla massiliensis</name>
    <dbReference type="NCBI Taxonomy" id="1841864"/>
    <lineage>
        <taxon>Bacteria</taxon>
        <taxon>Pseudomonadati</taxon>
        <taxon>Bacteroidota</taxon>
        <taxon>Bacteroidia</taxon>
        <taxon>Bacteroidales</taxon>
        <taxon>Prevotellaceae</taxon>
        <taxon>Marseilla</taxon>
    </lineage>
</organism>
<dbReference type="PROSITE" id="PS51257">
    <property type="entry name" value="PROKAR_LIPOPROTEIN"/>
    <property type="match status" value="1"/>
</dbReference>
<dbReference type="Gene3D" id="2.30.180.10">
    <property type="entry name" value="FAS1 domain"/>
    <property type="match status" value="1"/>
</dbReference>
<protein>
    <submittedName>
        <fullName evidence="2">Fasciclin domain-containing protein</fullName>
    </submittedName>
</protein>
<dbReference type="EMBL" id="JACJJL010000005">
    <property type="protein sequence ID" value="MBM6660953.1"/>
    <property type="molecule type" value="Genomic_DNA"/>
</dbReference>
<dbReference type="PROSITE" id="PS50213">
    <property type="entry name" value="FAS1"/>
    <property type="match status" value="1"/>
</dbReference>
<dbReference type="SUPFAM" id="SSF82153">
    <property type="entry name" value="FAS1 domain"/>
    <property type="match status" value="2"/>
</dbReference>
<feature type="domain" description="FAS1" evidence="1">
    <location>
        <begin position="33"/>
        <end position="152"/>
    </location>
</feature>
<sequence>MKKLFSTILISVTITGCTEWADHYEEGPVQGSGLTVMQLLEQDDATKAFAGLISKSGYADLLSSSQSFTVFAPPADAMGPDANADMASIRRMVSNHIARQTYPSSTPVTTSVRMLNGKIYYFNSSDMFGGCTMAQHDIKATNGLVHKLSNAQIPYANNIYEHIEASSEMSTLYEFIHSFDEVRFDPDASTEIDIDDNGRPVFDSVMVSYNRLLEDKAYGIGHIKSEDSLYSMVVPTNEAWAAAYERIAPSFKVYDTNAHVADSIQDIRTKLAIVNDLVYRGSIAGADSIVSTTGSVIHSPADLISGTQELSASNGMLFTATTLNYDNSETWNKPISVEAEQQNGRTYNNTLTSVYMRNVTAASIVSGVSSDSYIEVMPISTSTNPTVIFDIPNTLAGKYNVYAVFLPATVEGPTAELDSTRITFTVAYMNSNGRSTSKRNNSRTLLTSGSKPVKMLAFEELELPVSNTTDRLWLMDKAHDPSMLPVTTQLTVATNVTSREFSSGELSRTFRLDRIIFEPVKK</sequence>
<dbReference type="InterPro" id="IPR000782">
    <property type="entry name" value="FAS1_domain"/>
</dbReference>